<evidence type="ECO:0000313" key="7">
    <source>
        <dbReference type="EMBL" id="NQV64761.1"/>
    </source>
</evidence>
<dbReference type="CDD" id="cd02440">
    <property type="entry name" value="AdoMet_MTases"/>
    <property type="match status" value="1"/>
</dbReference>
<protein>
    <recommendedName>
        <fullName evidence="6">Ribosomal protein L11 methyltransferase</fullName>
        <shortName evidence="6">L11 Mtase</shortName>
        <ecNumber evidence="6">2.1.1.-</ecNumber>
    </recommendedName>
</protein>
<evidence type="ECO:0000256" key="5">
    <source>
        <dbReference type="ARBA" id="ARBA00022691"/>
    </source>
</evidence>
<dbReference type="PANTHER" id="PTHR43648">
    <property type="entry name" value="ELECTRON TRANSFER FLAVOPROTEIN BETA SUBUNIT LYSINE METHYLTRANSFERASE"/>
    <property type="match status" value="1"/>
</dbReference>
<organism evidence="7 8">
    <name type="scientific">SAR86 cluster bacterium</name>
    <dbReference type="NCBI Taxonomy" id="2030880"/>
    <lineage>
        <taxon>Bacteria</taxon>
        <taxon>Pseudomonadati</taxon>
        <taxon>Pseudomonadota</taxon>
        <taxon>Gammaproteobacteria</taxon>
        <taxon>SAR86 cluster</taxon>
    </lineage>
</organism>
<dbReference type="GO" id="GO:0005840">
    <property type="term" value="C:ribosome"/>
    <property type="evidence" value="ECO:0007669"/>
    <property type="project" value="UniProtKB-KW"/>
</dbReference>
<keyword evidence="4 6" id="KW-0808">Transferase</keyword>
<keyword evidence="3 6" id="KW-0489">Methyltransferase</keyword>
<dbReference type="GO" id="GO:0032259">
    <property type="term" value="P:methylation"/>
    <property type="evidence" value="ECO:0007669"/>
    <property type="project" value="UniProtKB-KW"/>
</dbReference>
<feature type="binding site" evidence="6">
    <location>
        <position position="162"/>
    </location>
    <ligand>
        <name>S-adenosyl-L-methionine</name>
        <dbReference type="ChEBI" id="CHEBI:59789"/>
    </ligand>
</feature>
<dbReference type="Pfam" id="PF06325">
    <property type="entry name" value="PrmA"/>
    <property type="match status" value="1"/>
</dbReference>
<comment type="subcellular location">
    <subcellularLocation>
        <location evidence="6">Cytoplasm</location>
    </subcellularLocation>
</comment>
<gene>
    <name evidence="6 7" type="primary">prmA</name>
    <name evidence="7" type="ORF">HQ497_05285</name>
</gene>
<evidence type="ECO:0000256" key="4">
    <source>
        <dbReference type="ARBA" id="ARBA00022679"/>
    </source>
</evidence>
<dbReference type="AlphaFoldDB" id="A0A972VWE4"/>
<evidence type="ECO:0000313" key="8">
    <source>
        <dbReference type="Proteomes" id="UP000754644"/>
    </source>
</evidence>
<feature type="binding site" evidence="6">
    <location>
        <position position="141"/>
    </location>
    <ligand>
        <name>S-adenosyl-L-methionine</name>
        <dbReference type="ChEBI" id="CHEBI:59789"/>
    </ligand>
</feature>
<dbReference type="InterPro" id="IPR004498">
    <property type="entry name" value="Ribosomal_PrmA_MeTrfase"/>
</dbReference>
<evidence type="ECO:0000256" key="6">
    <source>
        <dbReference type="HAMAP-Rule" id="MF_00735"/>
    </source>
</evidence>
<dbReference type="HAMAP" id="MF_00735">
    <property type="entry name" value="Methyltr_PrmA"/>
    <property type="match status" value="1"/>
</dbReference>
<evidence type="ECO:0000256" key="2">
    <source>
        <dbReference type="ARBA" id="ARBA00022490"/>
    </source>
</evidence>
<comment type="caution">
    <text evidence="7">The sequence shown here is derived from an EMBL/GenBank/DDBJ whole genome shotgun (WGS) entry which is preliminary data.</text>
</comment>
<dbReference type="NCBIfam" id="TIGR00406">
    <property type="entry name" value="prmA"/>
    <property type="match status" value="1"/>
</dbReference>
<evidence type="ECO:0000256" key="3">
    <source>
        <dbReference type="ARBA" id="ARBA00022603"/>
    </source>
</evidence>
<feature type="binding site" evidence="6">
    <location>
        <position position="225"/>
    </location>
    <ligand>
        <name>S-adenosyl-L-methionine</name>
        <dbReference type="ChEBI" id="CHEBI:59789"/>
    </ligand>
</feature>
<keyword evidence="5 6" id="KW-0949">S-adenosyl-L-methionine</keyword>
<keyword evidence="2 6" id="KW-0963">Cytoplasm</keyword>
<proteinExistence type="inferred from homology"/>
<dbReference type="InterPro" id="IPR029063">
    <property type="entry name" value="SAM-dependent_MTases_sf"/>
</dbReference>
<name>A0A972VWE4_9GAMM</name>
<reference evidence="7" key="1">
    <citation type="submission" date="2020-05" db="EMBL/GenBank/DDBJ databases">
        <title>Sulfur intermediates as new biogeochemical hubs in an aquatic model microbial ecosystem.</title>
        <authorList>
            <person name="Vigneron A."/>
        </authorList>
    </citation>
    <scope>NUCLEOTIDE SEQUENCE</scope>
    <source>
        <strain evidence="7">Bin.250</strain>
    </source>
</reference>
<dbReference type="EC" id="2.1.1.-" evidence="6"/>
<dbReference type="PANTHER" id="PTHR43648:SF1">
    <property type="entry name" value="ELECTRON TRANSFER FLAVOPROTEIN BETA SUBUNIT LYSINE METHYLTRANSFERASE"/>
    <property type="match status" value="1"/>
</dbReference>
<dbReference type="SUPFAM" id="SSF53335">
    <property type="entry name" value="S-adenosyl-L-methionine-dependent methyltransferases"/>
    <property type="match status" value="1"/>
</dbReference>
<dbReference type="GO" id="GO:0016279">
    <property type="term" value="F:protein-lysine N-methyltransferase activity"/>
    <property type="evidence" value="ECO:0007669"/>
    <property type="project" value="TreeGrafter"/>
</dbReference>
<dbReference type="EMBL" id="JABMOJ010000195">
    <property type="protein sequence ID" value="NQV64761.1"/>
    <property type="molecule type" value="Genomic_DNA"/>
</dbReference>
<dbReference type="PIRSF" id="PIRSF000401">
    <property type="entry name" value="RPL11_MTase"/>
    <property type="match status" value="1"/>
</dbReference>
<dbReference type="Gene3D" id="3.40.50.150">
    <property type="entry name" value="Vaccinia Virus protein VP39"/>
    <property type="match status" value="1"/>
</dbReference>
<comment type="function">
    <text evidence="6">Methylates ribosomal protein L11.</text>
</comment>
<keyword evidence="7" id="KW-0689">Ribosomal protein</keyword>
<dbReference type="InterPro" id="IPR050078">
    <property type="entry name" value="Ribosomal_L11_MeTrfase_PrmA"/>
</dbReference>
<dbReference type="GO" id="GO:0005829">
    <property type="term" value="C:cytosol"/>
    <property type="evidence" value="ECO:0007669"/>
    <property type="project" value="TreeGrafter"/>
</dbReference>
<dbReference type="Proteomes" id="UP000754644">
    <property type="component" value="Unassembled WGS sequence"/>
</dbReference>
<comment type="similarity">
    <text evidence="1 6">Belongs to the methyltransferase superfamily. PrmA family.</text>
</comment>
<sequence>MEWKTVAVAGTTTSLVLIEDIFWDTGAVSVTVIDAEDQPIYEPGPGEEPVWENVIVTGLYEEDVDVDSVRSRLSEASIEVLFVEVVGDRVWEREWLTRFHPMQFGQRLWVCPSGREVTAVDAIILQLDPGLAFGTGTHATTRLCLEWLEGNMVPGQAVLDFGCGSGILSIAALLLGADHVRAIDNDPQALVATLDNATRNQVQEQLLISMPEALEASSFDTVVANILAQPLIDLADHLIASLKPGGHVLLSGIMVGQKDWVKSAYAKLDFVAEGELDGWVSLAAKKPA</sequence>
<keyword evidence="7" id="KW-0687">Ribonucleoprotein</keyword>
<feature type="binding site" evidence="6">
    <location>
        <position position="184"/>
    </location>
    <ligand>
        <name>S-adenosyl-L-methionine</name>
        <dbReference type="ChEBI" id="CHEBI:59789"/>
    </ligand>
</feature>
<evidence type="ECO:0000256" key="1">
    <source>
        <dbReference type="ARBA" id="ARBA00009741"/>
    </source>
</evidence>
<accession>A0A972VWE4</accession>
<comment type="catalytic activity">
    <reaction evidence="6">
        <text>L-lysyl-[protein] + 3 S-adenosyl-L-methionine = N(6),N(6),N(6)-trimethyl-L-lysyl-[protein] + 3 S-adenosyl-L-homocysteine + 3 H(+)</text>
        <dbReference type="Rhea" id="RHEA:54192"/>
        <dbReference type="Rhea" id="RHEA-COMP:9752"/>
        <dbReference type="Rhea" id="RHEA-COMP:13826"/>
        <dbReference type="ChEBI" id="CHEBI:15378"/>
        <dbReference type="ChEBI" id="CHEBI:29969"/>
        <dbReference type="ChEBI" id="CHEBI:57856"/>
        <dbReference type="ChEBI" id="CHEBI:59789"/>
        <dbReference type="ChEBI" id="CHEBI:61961"/>
    </reaction>
</comment>